<dbReference type="Proteomes" id="UP001595932">
    <property type="component" value="Unassembled WGS sequence"/>
</dbReference>
<accession>A0ABV9M8Q3</accession>
<feature type="transmembrane region" description="Helical" evidence="1">
    <location>
        <begin position="41"/>
        <end position="64"/>
    </location>
</feature>
<dbReference type="RefSeq" id="WP_377276041.1">
    <property type="nucleotide sequence ID" value="NZ_JBHSGL010000002.1"/>
</dbReference>
<keyword evidence="3" id="KW-1185">Reference proteome</keyword>
<gene>
    <name evidence="2" type="ORF">ACFO5U_01465</name>
</gene>
<proteinExistence type="predicted"/>
<evidence type="ECO:0000313" key="2">
    <source>
        <dbReference type="EMBL" id="MFC4711506.1"/>
    </source>
</evidence>
<organism evidence="2 3">
    <name type="scientific">Planococcus dechangensis</name>
    <dbReference type="NCBI Taxonomy" id="1176255"/>
    <lineage>
        <taxon>Bacteria</taxon>
        <taxon>Bacillati</taxon>
        <taxon>Bacillota</taxon>
        <taxon>Bacilli</taxon>
        <taxon>Bacillales</taxon>
        <taxon>Caryophanaceae</taxon>
        <taxon>Planococcus</taxon>
    </lineage>
</organism>
<sequence>MKNFSFKARMIYFSIITLFSIGFFALQWTSATEEGAGFGSMMLLMLWGIMTLFGIGGLVFSLWARKSNQ</sequence>
<keyword evidence="1" id="KW-0472">Membrane</keyword>
<name>A0ABV9M8Q3_9BACL</name>
<keyword evidence="1" id="KW-0812">Transmembrane</keyword>
<comment type="caution">
    <text evidence="2">The sequence shown here is derived from an EMBL/GenBank/DDBJ whole genome shotgun (WGS) entry which is preliminary data.</text>
</comment>
<keyword evidence="1" id="KW-1133">Transmembrane helix</keyword>
<protein>
    <recommendedName>
        <fullName evidence="4">DUF3923 family protein</fullName>
    </recommendedName>
</protein>
<evidence type="ECO:0000313" key="3">
    <source>
        <dbReference type="Proteomes" id="UP001595932"/>
    </source>
</evidence>
<evidence type="ECO:0000256" key="1">
    <source>
        <dbReference type="SAM" id="Phobius"/>
    </source>
</evidence>
<reference evidence="3" key="1">
    <citation type="journal article" date="2019" name="Int. J. Syst. Evol. Microbiol.">
        <title>The Global Catalogue of Microorganisms (GCM) 10K type strain sequencing project: providing services to taxonomists for standard genome sequencing and annotation.</title>
        <authorList>
            <consortium name="The Broad Institute Genomics Platform"/>
            <consortium name="The Broad Institute Genome Sequencing Center for Infectious Disease"/>
            <person name="Wu L."/>
            <person name="Ma J."/>
        </authorList>
    </citation>
    <scope>NUCLEOTIDE SEQUENCE [LARGE SCALE GENOMIC DNA]</scope>
    <source>
        <strain evidence="3">CGMCC 1.12151</strain>
    </source>
</reference>
<dbReference type="EMBL" id="JBHSGL010000002">
    <property type="protein sequence ID" value="MFC4711506.1"/>
    <property type="molecule type" value="Genomic_DNA"/>
</dbReference>
<evidence type="ECO:0008006" key="4">
    <source>
        <dbReference type="Google" id="ProtNLM"/>
    </source>
</evidence>